<gene>
    <name evidence="2" type="ORF">Ga0080574_TMP898</name>
</gene>
<organism evidence="2 3">
    <name type="scientific">Salipiger abyssi</name>
    <dbReference type="NCBI Taxonomy" id="1250539"/>
    <lineage>
        <taxon>Bacteria</taxon>
        <taxon>Pseudomonadati</taxon>
        <taxon>Pseudomonadota</taxon>
        <taxon>Alphaproteobacteria</taxon>
        <taxon>Rhodobacterales</taxon>
        <taxon>Roseobacteraceae</taxon>
        <taxon>Salipiger</taxon>
    </lineage>
</organism>
<evidence type="ECO:0000313" key="2">
    <source>
        <dbReference type="EMBL" id="APZ51232.1"/>
    </source>
</evidence>
<dbReference type="AlphaFoldDB" id="A0A1P8UP96"/>
<keyword evidence="3" id="KW-1185">Reference proteome</keyword>
<sequence>MFVKCNSTRHTVIGTLRRNHVYRLDDKSPKARKVIKTLTAGKRPVLSELSAEEAEKTGAQAIGLVYAEDVAPGEDDAEAGAQIAALTSQIEELTGQLDAAAADREKIAAERDALAGAVDEQKANAEDLAGKLEASTAKLEEVAAERDALAKQIAELSAAPGADKA</sequence>
<feature type="coiled-coil region" evidence="1">
    <location>
        <begin position="83"/>
        <end position="159"/>
    </location>
</feature>
<reference evidence="2 3" key="1">
    <citation type="submission" date="2016-04" db="EMBL/GenBank/DDBJ databases">
        <title>Deep-sea bacteria in the southern Pacific.</title>
        <authorList>
            <person name="Tang K."/>
        </authorList>
    </citation>
    <scope>NUCLEOTIDE SEQUENCE [LARGE SCALE GENOMIC DNA]</scope>
    <source>
        <strain evidence="2 3">JLT2014</strain>
    </source>
</reference>
<proteinExistence type="predicted"/>
<dbReference type="Gene3D" id="1.20.5.1160">
    <property type="entry name" value="Vasodilator-stimulated phosphoprotein"/>
    <property type="match status" value="1"/>
</dbReference>
<evidence type="ECO:0000313" key="3">
    <source>
        <dbReference type="Proteomes" id="UP000187059"/>
    </source>
</evidence>
<dbReference type="RefSeq" id="WP_076695588.1">
    <property type="nucleotide sequence ID" value="NZ_CP015093.1"/>
</dbReference>
<protein>
    <submittedName>
        <fullName evidence="2">Uncharacterized protein</fullName>
    </submittedName>
</protein>
<accession>A0A1P8UP96</accession>
<evidence type="ECO:0000256" key="1">
    <source>
        <dbReference type="SAM" id="Coils"/>
    </source>
</evidence>
<name>A0A1P8UP96_9RHOB</name>
<dbReference type="Proteomes" id="UP000187059">
    <property type="component" value="Chromosome"/>
</dbReference>
<dbReference type="STRING" id="1250539.Ga0080574_TMP898"/>
<keyword evidence="1" id="KW-0175">Coiled coil</keyword>
<dbReference type="EMBL" id="CP015093">
    <property type="protein sequence ID" value="APZ51232.1"/>
    <property type="molecule type" value="Genomic_DNA"/>
</dbReference>
<dbReference type="OrthoDB" id="7874722at2"/>
<dbReference type="KEGG" id="paby:Ga0080574_TMP898"/>